<dbReference type="InterPro" id="IPR033467">
    <property type="entry name" value="Tesmin/TSO1-like_CXC"/>
</dbReference>
<keyword evidence="7" id="KW-1185">Reference proteome</keyword>
<dbReference type="PROSITE" id="PS51634">
    <property type="entry name" value="CRC"/>
    <property type="match status" value="1"/>
</dbReference>
<feature type="compositionally biased region" description="Polar residues" evidence="4">
    <location>
        <begin position="509"/>
        <end position="525"/>
    </location>
</feature>
<dbReference type="PANTHER" id="PTHR46159:SF6">
    <property type="entry name" value="OS12G0605300 PROTEIN"/>
    <property type="match status" value="1"/>
</dbReference>
<evidence type="ECO:0000313" key="7">
    <source>
        <dbReference type="Proteomes" id="UP000436088"/>
    </source>
</evidence>
<comment type="caution">
    <text evidence="6">The sequence shown here is derived from an EMBL/GenBank/DDBJ whole genome shotgun (WGS) entry which is preliminary data.</text>
</comment>
<gene>
    <name evidence="6" type="ORF">F3Y22_tig00110415pilonHSYRG00179</name>
</gene>
<reference evidence="6" key="1">
    <citation type="submission" date="2019-09" db="EMBL/GenBank/DDBJ databases">
        <title>Draft genome information of white flower Hibiscus syriacus.</title>
        <authorList>
            <person name="Kim Y.-M."/>
        </authorList>
    </citation>
    <scope>NUCLEOTIDE SEQUENCE [LARGE SCALE GENOMIC DNA]</scope>
    <source>
        <strain evidence="6">YM2019G1</strain>
    </source>
</reference>
<feature type="region of interest" description="Disordered" evidence="4">
    <location>
        <begin position="501"/>
        <end position="525"/>
    </location>
</feature>
<dbReference type="Proteomes" id="UP000436088">
    <property type="component" value="Unassembled WGS sequence"/>
</dbReference>
<protein>
    <submittedName>
        <fullName evidence="6">Protein tesmin/TSO1-like CXC 2</fullName>
    </submittedName>
</protein>
<keyword evidence="3" id="KW-0539">Nucleus</keyword>
<dbReference type="AlphaFoldDB" id="A0A6A3AP09"/>
<sequence>MAQGGSASMKLAPAVRSTCQSTENMNNCSDAFEKVSAPPRDGTLEVKVCTIADSAVSESLSAMESIECNMTLNTKRKFSSEDRDSDEVIINSLCFHRKKLSNNTEGEGCKHCNCKKTKCLKLYCDCFAAGIYCAEPCCCQGCFNRPEYEDTVLETRKQIESRNPLAFAPKIVQPFTEFPLSNMEDGNRKTPSSARHKQGCNCKRSMCLKKYCECYQANVGCSIGCRCEGCRNVYGKKEDCRVTEEMINRSGGERLESRVTVKPKKDFLHSELCDPHHLTPLTPAFQCSDHGKKASISRHLSRRCLPSPDSDLTILSYAKSPRSPRTSDSNDMLLETNKENLDTESYCEGISYNKAVVLAEEFHHTPLPNHPSIVIGSSSSKVKELTNLSRLQLDRRSGSLTSRGSLCWHSSPITPVSPSDENKNLQGLDSADDGLYDILEDGMPDILKETSMAIKPVKAGSPNGKRVSPPHNLHHLGSSSSGPLRSGRKFILKAVPSFPPLTPCIDSKGGNTHSGNNLQENSSND</sequence>
<organism evidence="6 7">
    <name type="scientific">Hibiscus syriacus</name>
    <name type="common">Rose of Sharon</name>
    <dbReference type="NCBI Taxonomy" id="106335"/>
    <lineage>
        <taxon>Eukaryota</taxon>
        <taxon>Viridiplantae</taxon>
        <taxon>Streptophyta</taxon>
        <taxon>Embryophyta</taxon>
        <taxon>Tracheophyta</taxon>
        <taxon>Spermatophyta</taxon>
        <taxon>Magnoliopsida</taxon>
        <taxon>eudicotyledons</taxon>
        <taxon>Gunneridae</taxon>
        <taxon>Pentapetalae</taxon>
        <taxon>rosids</taxon>
        <taxon>malvids</taxon>
        <taxon>Malvales</taxon>
        <taxon>Malvaceae</taxon>
        <taxon>Malvoideae</taxon>
        <taxon>Hibiscus</taxon>
    </lineage>
</organism>
<dbReference type="SMART" id="SM01114">
    <property type="entry name" value="CXC"/>
    <property type="match status" value="2"/>
</dbReference>
<comment type="subcellular location">
    <subcellularLocation>
        <location evidence="1">Nucleus</location>
    </subcellularLocation>
</comment>
<feature type="compositionally biased region" description="Low complexity" evidence="4">
    <location>
        <begin position="469"/>
        <end position="485"/>
    </location>
</feature>
<name>A0A6A3AP09_HIBSY</name>
<evidence type="ECO:0000256" key="1">
    <source>
        <dbReference type="ARBA" id="ARBA00004123"/>
    </source>
</evidence>
<evidence type="ECO:0000259" key="5">
    <source>
        <dbReference type="PROSITE" id="PS51634"/>
    </source>
</evidence>
<dbReference type="EMBL" id="VEPZ02000978">
    <property type="protein sequence ID" value="KAE8705926.1"/>
    <property type="molecule type" value="Genomic_DNA"/>
</dbReference>
<dbReference type="GO" id="GO:0003700">
    <property type="term" value="F:DNA-binding transcription factor activity"/>
    <property type="evidence" value="ECO:0007669"/>
    <property type="project" value="InterPro"/>
</dbReference>
<proteinExistence type="inferred from homology"/>
<dbReference type="GO" id="GO:0005634">
    <property type="term" value="C:nucleus"/>
    <property type="evidence" value="ECO:0007669"/>
    <property type="project" value="UniProtKB-SubCell"/>
</dbReference>
<evidence type="ECO:0000256" key="2">
    <source>
        <dbReference type="ARBA" id="ARBA00007267"/>
    </source>
</evidence>
<accession>A0A6A3AP09</accession>
<comment type="similarity">
    <text evidence="2">Belongs to the lin-54 family.</text>
</comment>
<dbReference type="InterPro" id="IPR005172">
    <property type="entry name" value="CRC"/>
</dbReference>
<dbReference type="PANTHER" id="PTHR46159">
    <property type="entry name" value="PROTEIN TESMIN/TSO1-LIKE CXC 2"/>
    <property type="match status" value="1"/>
</dbReference>
<feature type="region of interest" description="Disordered" evidence="4">
    <location>
        <begin position="456"/>
        <end position="485"/>
    </location>
</feature>
<dbReference type="InterPro" id="IPR044522">
    <property type="entry name" value="TSO1-like"/>
</dbReference>
<evidence type="ECO:0000313" key="6">
    <source>
        <dbReference type="EMBL" id="KAE8705926.1"/>
    </source>
</evidence>
<dbReference type="Pfam" id="PF03638">
    <property type="entry name" value="TCR"/>
    <property type="match status" value="2"/>
</dbReference>
<feature type="domain" description="CRC" evidence="5">
    <location>
        <begin position="108"/>
        <end position="235"/>
    </location>
</feature>
<evidence type="ECO:0000256" key="4">
    <source>
        <dbReference type="SAM" id="MobiDB-lite"/>
    </source>
</evidence>
<evidence type="ECO:0000256" key="3">
    <source>
        <dbReference type="ARBA" id="ARBA00023242"/>
    </source>
</evidence>